<dbReference type="OrthoDB" id="9991317at2759"/>
<dbReference type="InterPro" id="IPR024983">
    <property type="entry name" value="CHAT_dom"/>
</dbReference>
<name>A0A3N4K3G3_9PEZI</name>
<dbReference type="EMBL" id="ML120354">
    <property type="protein sequence ID" value="RPB05117.1"/>
    <property type="molecule type" value="Genomic_DNA"/>
</dbReference>
<dbReference type="Pfam" id="PF12770">
    <property type="entry name" value="CHAT"/>
    <property type="match status" value="1"/>
</dbReference>
<dbReference type="Proteomes" id="UP000276215">
    <property type="component" value="Unassembled WGS sequence"/>
</dbReference>
<sequence>MGPTLKALGFTKKPRDENSWPHIRWIPTDYLCLVPVHAAGMPGKATVMDRVISSYIPSIKTLAYARARHQNYISSTGNSVTTDRRDVRALVVVMADTPRRTSLGHSKLEAKAVTDSFPKTTILEQPTRQAVITELENHPSIIHFSCHGETNYEDPTESKLLLSDW</sequence>
<reference evidence="2 3" key="1">
    <citation type="journal article" date="2018" name="Nat. Ecol. Evol.">
        <title>Pezizomycetes genomes reveal the molecular basis of ectomycorrhizal truffle lifestyle.</title>
        <authorList>
            <person name="Murat C."/>
            <person name="Payen T."/>
            <person name="Noel B."/>
            <person name="Kuo A."/>
            <person name="Morin E."/>
            <person name="Chen J."/>
            <person name="Kohler A."/>
            <person name="Krizsan K."/>
            <person name="Balestrini R."/>
            <person name="Da Silva C."/>
            <person name="Montanini B."/>
            <person name="Hainaut M."/>
            <person name="Levati E."/>
            <person name="Barry K.W."/>
            <person name="Belfiori B."/>
            <person name="Cichocki N."/>
            <person name="Clum A."/>
            <person name="Dockter R.B."/>
            <person name="Fauchery L."/>
            <person name="Guy J."/>
            <person name="Iotti M."/>
            <person name="Le Tacon F."/>
            <person name="Lindquist E.A."/>
            <person name="Lipzen A."/>
            <person name="Malagnac F."/>
            <person name="Mello A."/>
            <person name="Molinier V."/>
            <person name="Miyauchi S."/>
            <person name="Poulain J."/>
            <person name="Riccioni C."/>
            <person name="Rubini A."/>
            <person name="Sitrit Y."/>
            <person name="Splivallo R."/>
            <person name="Traeger S."/>
            <person name="Wang M."/>
            <person name="Zifcakova L."/>
            <person name="Wipf D."/>
            <person name="Zambonelli A."/>
            <person name="Paolocci F."/>
            <person name="Nowrousian M."/>
            <person name="Ottonello S."/>
            <person name="Baldrian P."/>
            <person name="Spatafora J.W."/>
            <person name="Henrissat B."/>
            <person name="Nagy L.G."/>
            <person name="Aury J.M."/>
            <person name="Wincker P."/>
            <person name="Grigoriev I.V."/>
            <person name="Bonfante P."/>
            <person name="Martin F.M."/>
        </authorList>
    </citation>
    <scope>NUCLEOTIDE SEQUENCE [LARGE SCALE GENOMIC DNA]</scope>
    <source>
        <strain evidence="2 3">120613-1</strain>
    </source>
</reference>
<proteinExistence type="predicted"/>
<accession>A0A3N4K3G3</accession>
<keyword evidence="3" id="KW-1185">Reference proteome</keyword>
<evidence type="ECO:0000313" key="2">
    <source>
        <dbReference type="EMBL" id="RPB05117.1"/>
    </source>
</evidence>
<dbReference type="AlphaFoldDB" id="A0A3N4K3G3"/>
<feature type="domain" description="CHAT" evidence="1">
    <location>
        <begin position="16"/>
        <end position="163"/>
    </location>
</feature>
<organism evidence="2 3">
    <name type="scientific">Choiromyces venosus 120613-1</name>
    <dbReference type="NCBI Taxonomy" id="1336337"/>
    <lineage>
        <taxon>Eukaryota</taxon>
        <taxon>Fungi</taxon>
        <taxon>Dikarya</taxon>
        <taxon>Ascomycota</taxon>
        <taxon>Pezizomycotina</taxon>
        <taxon>Pezizomycetes</taxon>
        <taxon>Pezizales</taxon>
        <taxon>Tuberaceae</taxon>
        <taxon>Choiromyces</taxon>
    </lineage>
</organism>
<evidence type="ECO:0000313" key="3">
    <source>
        <dbReference type="Proteomes" id="UP000276215"/>
    </source>
</evidence>
<gene>
    <name evidence="2" type="ORF">L873DRAFT_1798092</name>
</gene>
<evidence type="ECO:0000259" key="1">
    <source>
        <dbReference type="Pfam" id="PF12770"/>
    </source>
</evidence>
<protein>
    <recommendedName>
        <fullName evidence="1">CHAT domain-containing protein</fullName>
    </recommendedName>
</protein>
<dbReference type="STRING" id="1336337.A0A3N4K3G3"/>